<protein>
    <submittedName>
        <fullName evidence="1">Uncharacterized protein</fullName>
    </submittedName>
</protein>
<dbReference type="EMBL" id="FOVM01000003">
    <property type="protein sequence ID" value="SFN60874.1"/>
    <property type="molecule type" value="Genomic_DNA"/>
</dbReference>
<evidence type="ECO:0000313" key="1">
    <source>
        <dbReference type="EMBL" id="SFN60874.1"/>
    </source>
</evidence>
<accession>A0A1I5AEJ5</accession>
<keyword evidence="2" id="KW-1185">Reference proteome</keyword>
<dbReference type="OrthoDB" id="1171174at2"/>
<reference evidence="2" key="1">
    <citation type="submission" date="2016-10" db="EMBL/GenBank/DDBJ databases">
        <authorList>
            <person name="Varghese N."/>
            <person name="Submissions S."/>
        </authorList>
    </citation>
    <scope>NUCLEOTIDE SEQUENCE [LARGE SCALE GENOMIC DNA]</scope>
    <source>
        <strain evidence="2">CGMCC 1.11101</strain>
    </source>
</reference>
<dbReference type="InterPro" id="IPR008928">
    <property type="entry name" value="6-hairpin_glycosidase_sf"/>
</dbReference>
<dbReference type="AlphaFoldDB" id="A0A1I5AEJ5"/>
<name>A0A1I5AEJ5_9MICO</name>
<evidence type="ECO:0000313" key="2">
    <source>
        <dbReference type="Proteomes" id="UP000198867"/>
    </source>
</evidence>
<dbReference type="STRING" id="995034.SAMN05216219_1396"/>
<organism evidence="1 2">
    <name type="scientific">Mycetocola miduiensis</name>
    <dbReference type="NCBI Taxonomy" id="995034"/>
    <lineage>
        <taxon>Bacteria</taxon>
        <taxon>Bacillati</taxon>
        <taxon>Actinomycetota</taxon>
        <taxon>Actinomycetes</taxon>
        <taxon>Micrococcales</taxon>
        <taxon>Microbacteriaceae</taxon>
        <taxon>Mycetocola</taxon>
    </lineage>
</organism>
<dbReference type="SUPFAM" id="SSF48208">
    <property type="entry name" value="Six-hairpin glycosidases"/>
    <property type="match status" value="1"/>
</dbReference>
<proteinExistence type="predicted"/>
<sequence length="778" mass="85055">MTNFETATGLAVTPFDAENGTGLQLGSGDAGLFATSTPVRLITDDGVVTARAYDSVEQDEEASLGRLDTVLPDGTRVVVLDRWSPSSEGDSVQVSRSISIPTAGSAAGVRAELVVESTVPAQQADWQFYVTGALYNRNDTDLDGKEDYLGGYVQEYRDDRNGHLAVLAYLPQENQGFSLARTSVPTFDSAISDDELVSGVVISDSDIGSLGIDSREGEPLALRAGYPFGEEVTFSLETSGRGWAGFLPIREGRTAVVEYELRTFFAEDLTEAIWSVTQRQIARLQTRPAELPLPMEELERHRFLLTQLYFKDWDAEVDPKRPAGYMTHFSPRKGETLGSLIEFGFTGAQALHALNAIRRGYREDAPLWTERARKVLDFFVREMQAENGFSEGIYDTQSKDFVRWFTGILLPFQYSDDDSEALAYLGSQMTKALGPIARTLRTVPGNYTRTMCESIFPLLLAYEEESRHGIDQSQWLAAGERFGAFLLAAQGEDGAWFRGYSPEGEGLTNPVEWFGKSSVEQRSGTIFPIEVLAALHRITGKAEYKQAALRAADYITDTFVPGILYCGGLNDTSHIKSVKIDSVGVMFAMRSLIMAYKLGGDQRHLGAALKAAKVLSSWLFLWDVPFPKGSLLDVGGFRSTGWAVCDAIPGGGYVDDEFLEFVGDMLDIAQAAEEPDLVDIVEIVLAGMQYGLSIPGNMLGYAAPGIQCEGYMTSYWLSAPEKTAFSGAVNKKKGDDNDTCNGLVNAQALYGLDTLRNTFGTIEFSEIRRILGATGQGA</sequence>
<dbReference type="Proteomes" id="UP000198867">
    <property type="component" value="Unassembled WGS sequence"/>
</dbReference>
<gene>
    <name evidence="1" type="ORF">SAMN05216219_1396</name>
</gene>
<dbReference type="RefSeq" id="WP_090710004.1">
    <property type="nucleotide sequence ID" value="NZ_FOVM01000003.1"/>
</dbReference>
<dbReference type="GO" id="GO:0005975">
    <property type="term" value="P:carbohydrate metabolic process"/>
    <property type="evidence" value="ECO:0007669"/>
    <property type="project" value="InterPro"/>
</dbReference>